<proteinExistence type="predicted"/>
<dbReference type="Proteomes" id="UP000722791">
    <property type="component" value="Unassembled WGS sequence"/>
</dbReference>
<dbReference type="EMBL" id="BNCP01000037">
    <property type="protein sequence ID" value="GIL86907.1"/>
    <property type="molecule type" value="Genomic_DNA"/>
</dbReference>
<dbReference type="InterPro" id="IPR025714">
    <property type="entry name" value="Methyltranfer_dom"/>
</dbReference>
<dbReference type="SUPFAM" id="SSF53335">
    <property type="entry name" value="S-adenosyl-L-methionine-dependent methyltransferases"/>
    <property type="match status" value="1"/>
</dbReference>
<name>A0A8J4CWQ9_9CHLO</name>
<dbReference type="InterPro" id="IPR029063">
    <property type="entry name" value="SAM-dependent_MTases_sf"/>
</dbReference>
<dbReference type="OrthoDB" id="206598at2759"/>
<gene>
    <name evidence="2" type="ORF">Vretifemale_15083</name>
    <name evidence="3" type="ORF">Vretimale_15552</name>
</gene>
<dbReference type="GO" id="GO:0005737">
    <property type="term" value="C:cytoplasm"/>
    <property type="evidence" value="ECO:0007669"/>
    <property type="project" value="TreeGrafter"/>
</dbReference>
<protein>
    <recommendedName>
        <fullName evidence="1">Methyltransferase domain-containing protein</fullName>
    </recommendedName>
</protein>
<dbReference type="CDD" id="cd02440">
    <property type="entry name" value="AdoMet_MTases"/>
    <property type="match status" value="1"/>
</dbReference>
<dbReference type="Pfam" id="PF13679">
    <property type="entry name" value="Methyltransf_32"/>
    <property type="match status" value="1"/>
</dbReference>
<dbReference type="PANTHER" id="PTHR13369">
    <property type="match status" value="1"/>
</dbReference>
<dbReference type="EMBL" id="BNCQ01000042">
    <property type="protein sequence ID" value="GIM12133.1"/>
    <property type="molecule type" value="Genomic_DNA"/>
</dbReference>
<feature type="domain" description="Methyltransferase" evidence="1">
    <location>
        <begin position="108"/>
        <end position="232"/>
    </location>
</feature>
<evidence type="ECO:0000313" key="3">
    <source>
        <dbReference type="EMBL" id="GIM12133.1"/>
    </source>
</evidence>
<evidence type="ECO:0000313" key="4">
    <source>
        <dbReference type="Proteomes" id="UP000747110"/>
    </source>
</evidence>
<organism evidence="2 4">
    <name type="scientific">Volvox reticuliferus</name>
    <dbReference type="NCBI Taxonomy" id="1737510"/>
    <lineage>
        <taxon>Eukaryota</taxon>
        <taxon>Viridiplantae</taxon>
        <taxon>Chlorophyta</taxon>
        <taxon>core chlorophytes</taxon>
        <taxon>Chlorophyceae</taxon>
        <taxon>CS clade</taxon>
        <taxon>Chlamydomonadales</taxon>
        <taxon>Volvocaceae</taxon>
        <taxon>Volvox</taxon>
    </lineage>
</organism>
<comment type="caution">
    <text evidence="2">The sequence shown here is derived from an EMBL/GenBank/DDBJ whole genome shotgun (WGS) entry which is preliminary data.</text>
</comment>
<evidence type="ECO:0000259" key="1">
    <source>
        <dbReference type="Pfam" id="PF13679"/>
    </source>
</evidence>
<dbReference type="PANTHER" id="PTHR13369:SF0">
    <property type="entry name" value="GLUTATHIONE S-TRANSFERASE C-TERMINAL DOMAIN-CONTAINING PROTEIN"/>
    <property type="match status" value="1"/>
</dbReference>
<keyword evidence="4" id="KW-1185">Reference proteome</keyword>
<evidence type="ECO:0000313" key="2">
    <source>
        <dbReference type="EMBL" id="GIL86907.1"/>
    </source>
</evidence>
<accession>A0A8J4CWQ9</accession>
<dbReference type="Proteomes" id="UP000747110">
    <property type="component" value="Unassembled WGS sequence"/>
</dbReference>
<reference evidence="2" key="1">
    <citation type="journal article" date="2021" name="Proc. Natl. Acad. Sci. U.S.A.">
        <title>Three genomes in the algal genus Volvox reveal the fate of a haploid sex-determining region after a transition to homothallism.</title>
        <authorList>
            <person name="Yamamoto K."/>
            <person name="Hamaji T."/>
            <person name="Kawai-Toyooka H."/>
            <person name="Matsuzaki R."/>
            <person name="Takahashi F."/>
            <person name="Nishimura Y."/>
            <person name="Kawachi M."/>
            <person name="Noguchi H."/>
            <person name="Minakuchi Y."/>
            <person name="Umen J.G."/>
            <person name="Toyoda A."/>
            <person name="Nozaki H."/>
        </authorList>
    </citation>
    <scope>NUCLEOTIDE SEQUENCE</scope>
    <source>
        <strain evidence="3">NIES-3785</strain>
        <strain evidence="2">NIES-3786</strain>
    </source>
</reference>
<dbReference type="AlphaFoldDB" id="A0A8J4CWQ9"/>
<dbReference type="Gene3D" id="3.40.50.150">
    <property type="entry name" value="Vaccinia Virus protein VP39"/>
    <property type="match status" value="1"/>
</dbReference>
<sequence>MARSHLPLSHEALMLDVLQNLPSPGGKNVTFHELDFLLGTEQSLSKVAWADVPPSCDPVFILDNLANNTRRKGNMEQQLSQMVLGRPGESSRVATTAYPGATSRGTVKRWQVESFAAVLRHLLNDADRHLHVVDFGCGTGTLLLPLAVLFPHCTFTGVEMKPAAVALLLERARAAGLSNVAARRCMIEEFLEEPFDVALALHACGNATDAAMQLAVRRHAAYIVSPCCVGKLKFSLAGGSSFSPVIHSYTPMLPGERRGVAPSGAAAPGEASGQFECVAERVEEERQRNSVAVVTSPATTERGPAECEDVNARERGAAGSAITVKKNSDGVVTLGEIRHPRSRWLRNHLPDPEVQFRIMAKVADQNHTGGSQAALMGRQPGNLEAVAARLCKAHVELDRSLAAAEEFYAVGMFKCFQWEKMAKSDLLVGVPANRSEWLSFTKELQRYSSLDGL</sequence>